<dbReference type="Proteomes" id="UP000015103">
    <property type="component" value="Unassembled WGS sequence"/>
</dbReference>
<keyword evidence="7 8" id="KW-0807">Transducer</keyword>
<keyword evidence="2 8" id="KW-1003">Cell membrane</keyword>
<evidence type="ECO:0000256" key="8">
    <source>
        <dbReference type="RuleBase" id="RU363108"/>
    </source>
</evidence>
<dbReference type="EMBL" id="ACPB03018634">
    <property type="status" value="NOT_ANNOTATED_CDS"/>
    <property type="molecule type" value="Genomic_DNA"/>
</dbReference>
<keyword evidence="4 8" id="KW-1133">Transmembrane helix</keyword>
<comment type="subcellular location">
    <subcellularLocation>
        <location evidence="1 8">Cell membrane</location>
        <topology evidence="1 8">Multi-pass membrane protein</topology>
    </subcellularLocation>
</comment>
<dbReference type="InterPro" id="IPR013604">
    <property type="entry name" value="7TM_chemorcpt"/>
</dbReference>
<dbReference type="EMBL" id="ACPB03018635">
    <property type="status" value="NOT_ANNOTATED_CDS"/>
    <property type="molecule type" value="Genomic_DNA"/>
</dbReference>
<reference evidence="9" key="1">
    <citation type="submission" date="2015-05" db="UniProtKB">
        <authorList>
            <consortium name="EnsemblMetazoa"/>
        </authorList>
    </citation>
    <scope>IDENTIFICATION</scope>
</reference>
<keyword evidence="3 8" id="KW-0812">Transmembrane</keyword>
<dbReference type="GO" id="GO:0050909">
    <property type="term" value="P:sensory perception of taste"/>
    <property type="evidence" value="ECO:0007669"/>
    <property type="project" value="InterPro"/>
</dbReference>
<dbReference type="GO" id="GO:0043025">
    <property type="term" value="C:neuronal cell body"/>
    <property type="evidence" value="ECO:0007669"/>
    <property type="project" value="TreeGrafter"/>
</dbReference>
<protein>
    <recommendedName>
        <fullName evidence="8">Gustatory receptor</fullName>
    </recommendedName>
</protein>
<dbReference type="GO" id="GO:0008049">
    <property type="term" value="P:male courtship behavior"/>
    <property type="evidence" value="ECO:0007669"/>
    <property type="project" value="TreeGrafter"/>
</dbReference>
<dbReference type="AlphaFoldDB" id="T1HAZ1"/>
<name>T1HAZ1_RHOPR</name>
<organism evidence="9 10">
    <name type="scientific">Rhodnius prolixus</name>
    <name type="common">Triatomid bug</name>
    <dbReference type="NCBI Taxonomy" id="13249"/>
    <lineage>
        <taxon>Eukaryota</taxon>
        <taxon>Metazoa</taxon>
        <taxon>Ecdysozoa</taxon>
        <taxon>Arthropoda</taxon>
        <taxon>Hexapoda</taxon>
        <taxon>Insecta</taxon>
        <taxon>Pterygota</taxon>
        <taxon>Neoptera</taxon>
        <taxon>Paraneoptera</taxon>
        <taxon>Hemiptera</taxon>
        <taxon>Heteroptera</taxon>
        <taxon>Panheteroptera</taxon>
        <taxon>Cimicomorpha</taxon>
        <taxon>Reduviidae</taxon>
        <taxon>Triatominae</taxon>
        <taxon>Rhodnius</taxon>
    </lineage>
</organism>
<evidence type="ECO:0000313" key="10">
    <source>
        <dbReference type="Proteomes" id="UP000015103"/>
    </source>
</evidence>
<sequence length="352" mass="41747">MTEYITYKPYLAHLLNKITLTWILKANLDVSLKLLVLFILSTLCKIFTACHYSTYLLRNQILVSSAFFTLYFLLNFMKILLNIVHIYSQIMYKDLWKKLQFKREFGDKRISASTCALCMHLFIYLLLILVYIHYLTNIKDTIYTKVMAAVFLFTSVANIMVLYQFTYVMDIIIQLMKKINKEMESTEQFKSAVSGNLKLLTEQHNHLMDSAQIVNKIFSWQILTICLRSFMELTCHNYGLLVNLTKDYDKNIQDRIWHIFRILLNITEISTIVHFCEYFSKEAKKFNTYLFQYLRNKQMEFTKAEFDLHYYSLMKREIIFTAAGFFDLGYPLITTMIGTTVTFLVIVVQFTF</sequence>
<dbReference type="VEuPathDB" id="VectorBase:RPRC001197"/>
<dbReference type="GO" id="GO:0007165">
    <property type="term" value="P:signal transduction"/>
    <property type="evidence" value="ECO:0007669"/>
    <property type="project" value="UniProtKB-KW"/>
</dbReference>
<dbReference type="Pfam" id="PF08395">
    <property type="entry name" value="7tm_7"/>
    <property type="match status" value="1"/>
</dbReference>
<dbReference type="GO" id="GO:0007635">
    <property type="term" value="P:chemosensory behavior"/>
    <property type="evidence" value="ECO:0007669"/>
    <property type="project" value="TreeGrafter"/>
</dbReference>
<evidence type="ECO:0000256" key="2">
    <source>
        <dbReference type="ARBA" id="ARBA00022475"/>
    </source>
</evidence>
<dbReference type="HOGENOM" id="CLU_802453_0_0_1"/>
<comment type="similarity">
    <text evidence="8">Belongs to the insect chemoreceptor superfamily. Gustatory receptor (GR) family.</text>
</comment>
<accession>T1HAZ1</accession>
<dbReference type="GO" id="GO:0030425">
    <property type="term" value="C:dendrite"/>
    <property type="evidence" value="ECO:0007669"/>
    <property type="project" value="TreeGrafter"/>
</dbReference>
<evidence type="ECO:0000256" key="6">
    <source>
        <dbReference type="ARBA" id="ARBA00023170"/>
    </source>
</evidence>
<dbReference type="GeneID" id="141453533"/>
<dbReference type="PANTHER" id="PTHR21143">
    <property type="entry name" value="INVERTEBRATE GUSTATORY RECEPTOR"/>
    <property type="match status" value="1"/>
</dbReference>
<evidence type="ECO:0000256" key="4">
    <source>
        <dbReference type="ARBA" id="ARBA00022989"/>
    </source>
</evidence>
<dbReference type="EnsemblMetazoa" id="RPRC001197-RA">
    <property type="protein sequence ID" value="RPRC001197-PA"/>
    <property type="gene ID" value="RPRC001197"/>
</dbReference>
<dbReference type="InParanoid" id="T1HAZ1"/>
<evidence type="ECO:0000256" key="1">
    <source>
        <dbReference type="ARBA" id="ARBA00004651"/>
    </source>
</evidence>
<feature type="transmembrane region" description="Helical" evidence="8">
    <location>
        <begin position="318"/>
        <end position="348"/>
    </location>
</feature>
<dbReference type="STRING" id="13249.T1HAZ1"/>
<feature type="transmembrane region" description="Helical" evidence="8">
    <location>
        <begin position="34"/>
        <end position="55"/>
    </location>
</feature>
<keyword evidence="5 8" id="KW-0472">Membrane</keyword>
<feature type="transmembrane region" description="Helical" evidence="8">
    <location>
        <begin position="61"/>
        <end position="88"/>
    </location>
</feature>
<keyword evidence="6 8" id="KW-0675">Receptor</keyword>
<comment type="function">
    <text evidence="8">Gustatory receptor which mediates acceptance or avoidance behavior, depending on its substrates.</text>
</comment>
<dbReference type="OMA" id="HELITIH"/>
<keyword evidence="10" id="KW-1185">Reference proteome</keyword>
<comment type="caution">
    <text evidence="8">Lacks conserved residue(s) required for the propagation of feature annotation.</text>
</comment>
<dbReference type="PANTHER" id="PTHR21143:SF104">
    <property type="entry name" value="GUSTATORY RECEPTOR 8A-RELATED"/>
    <property type="match status" value="1"/>
</dbReference>
<feature type="transmembrane region" description="Helical" evidence="8">
    <location>
        <begin position="146"/>
        <end position="173"/>
    </location>
</feature>
<dbReference type="GO" id="GO:0030424">
    <property type="term" value="C:axon"/>
    <property type="evidence" value="ECO:0007669"/>
    <property type="project" value="TreeGrafter"/>
</dbReference>
<dbReference type="RefSeq" id="XP_073982993.1">
    <property type="nucleotide sequence ID" value="XM_074126892.1"/>
</dbReference>
<evidence type="ECO:0000256" key="5">
    <source>
        <dbReference type="ARBA" id="ARBA00023136"/>
    </source>
</evidence>
<dbReference type="GO" id="GO:0005886">
    <property type="term" value="C:plasma membrane"/>
    <property type="evidence" value="ECO:0007669"/>
    <property type="project" value="UniProtKB-SubCell"/>
</dbReference>
<evidence type="ECO:0000256" key="3">
    <source>
        <dbReference type="ARBA" id="ARBA00022692"/>
    </source>
</evidence>
<dbReference type="RefSeq" id="XP_073982994.1">
    <property type="nucleotide sequence ID" value="XM_074126893.1"/>
</dbReference>
<evidence type="ECO:0000256" key="7">
    <source>
        <dbReference type="ARBA" id="ARBA00023224"/>
    </source>
</evidence>
<evidence type="ECO:0000313" key="9">
    <source>
        <dbReference type="EnsemblMetazoa" id="RPRC001197-PA"/>
    </source>
</evidence>
<proteinExistence type="inferred from homology"/>
<feature type="transmembrane region" description="Helical" evidence="8">
    <location>
        <begin position="109"/>
        <end position="134"/>
    </location>
</feature>
<dbReference type="EMBL" id="ACPB03018633">
    <property type="status" value="NOT_ANNOTATED_CDS"/>
    <property type="molecule type" value="Genomic_DNA"/>
</dbReference>